<dbReference type="OrthoDB" id="532500at2759"/>
<dbReference type="GO" id="GO:0006351">
    <property type="term" value="P:DNA-templated transcription"/>
    <property type="evidence" value="ECO:0007669"/>
    <property type="project" value="InterPro"/>
</dbReference>
<organism evidence="7 8">
    <name type="scientific">Microbotryum intermedium</name>
    <dbReference type="NCBI Taxonomy" id="269621"/>
    <lineage>
        <taxon>Eukaryota</taxon>
        <taxon>Fungi</taxon>
        <taxon>Dikarya</taxon>
        <taxon>Basidiomycota</taxon>
        <taxon>Pucciniomycotina</taxon>
        <taxon>Microbotryomycetes</taxon>
        <taxon>Microbotryales</taxon>
        <taxon>Microbotryaceae</taxon>
        <taxon>Microbotryum</taxon>
    </lineage>
</organism>
<evidence type="ECO:0000313" key="8">
    <source>
        <dbReference type="Proteomes" id="UP000198372"/>
    </source>
</evidence>
<dbReference type="EMBL" id="FMSP01000017">
    <property type="protein sequence ID" value="SCV73106.1"/>
    <property type="molecule type" value="Genomic_DNA"/>
</dbReference>
<feature type="region of interest" description="Disordered" evidence="6">
    <location>
        <begin position="307"/>
        <end position="340"/>
    </location>
</feature>
<name>A0A238FPT7_9BASI</name>
<evidence type="ECO:0000256" key="1">
    <source>
        <dbReference type="ARBA" id="ARBA00004604"/>
    </source>
</evidence>
<dbReference type="AlphaFoldDB" id="A0A238FPT7"/>
<feature type="region of interest" description="Disordered" evidence="6">
    <location>
        <begin position="1"/>
        <end position="74"/>
    </location>
</feature>
<evidence type="ECO:0000256" key="4">
    <source>
        <dbReference type="ARBA" id="ARBA00023163"/>
    </source>
</evidence>
<evidence type="ECO:0000256" key="6">
    <source>
        <dbReference type="SAM" id="MobiDB-lite"/>
    </source>
</evidence>
<evidence type="ECO:0000313" key="7">
    <source>
        <dbReference type="EMBL" id="SCV73106.1"/>
    </source>
</evidence>
<feature type="compositionally biased region" description="Low complexity" evidence="6">
    <location>
        <begin position="1"/>
        <end position="14"/>
    </location>
</feature>
<dbReference type="GO" id="GO:0003677">
    <property type="term" value="F:DNA binding"/>
    <property type="evidence" value="ECO:0007669"/>
    <property type="project" value="InterPro"/>
</dbReference>
<accession>A0A238FPT7</accession>
<evidence type="ECO:0000256" key="2">
    <source>
        <dbReference type="ARBA" id="ARBA00009430"/>
    </source>
</evidence>
<keyword evidence="5" id="KW-0539">Nucleus</keyword>
<proteinExistence type="inferred from homology"/>
<dbReference type="GO" id="GO:0005730">
    <property type="term" value="C:nucleolus"/>
    <property type="evidence" value="ECO:0007669"/>
    <property type="project" value="UniProtKB-SubCell"/>
</dbReference>
<comment type="subcellular location">
    <subcellularLocation>
        <location evidence="1">Nucleus</location>
        <location evidence="1">Nucleolus</location>
    </subcellularLocation>
</comment>
<feature type="compositionally biased region" description="Polar residues" evidence="6">
    <location>
        <begin position="315"/>
        <end position="326"/>
    </location>
</feature>
<comment type="similarity">
    <text evidence="2">Belongs to the eukaryotic RPA49/POLR1E RNA polymerase subunit family.</text>
</comment>
<sequence>MSSSTASTWALASTSKKRKSSTAHAIAVAYLRPERGQIGPLLGEDESSPRTRPPTCVPHSSHALPRTGMFPSTRPPTSTAFDLYTPDGQPPSLTSAHLVVAETDTIEFESTARHQPQLPLVDVSSSARSVTASQDVCGETDSAHYMIGIHDPLTNSLTLRSAPLHIFHPIIKSLKPLPEHPSSHASANPLISAQRATLGATFGTKKAQRQLNAQARNKLSESSYGDAARSKKLQAHLQKTIVDNSATLPDRAEIESSAHVERVTIPSLDLDATKVEDVYPLDGIVSKNELAAIGLHTFIDALPPVQDPIEEGEQAPQQNEPTQDGETSVPPPRRTVKPTNPLKTRLSALPFRKSRFINDRIRRLLSSQSHDVASSIELGKKDKEKLRLLVYLSILFQFRQTTQFGAAASLARPKLTERIGPTFSSPIILDGLLHKFTESHRRGLGGTDQLKMTSTMETKLLSFLLVLCLKIDGYATDVGTIAHDLGMGAKRVGEIFRSLGCQLLTPSTAERERLLAAKVVKTSAEARSRKQAVLRIPLEFPQDKRTVNKR</sequence>
<keyword evidence="4" id="KW-0804">Transcription</keyword>
<evidence type="ECO:0000256" key="3">
    <source>
        <dbReference type="ARBA" id="ARBA00022478"/>
    </source>
</evidence>
<dbReference type="Pfam" id="PF06870">
    <property type="entry name" value="RNA_pol_I_A49"/>
    <property type="match status" value="2"/>
</dbReference>
<dbReference type="STRING" id="269621.A0A238FPT7"/>
<gene>
    <name evidence="7" type="ORF">BQ2448_7031</name>
</gene>
<keyword evidence="8" id="KW-1185">Reference proteome</keyword>
<evidence type="ECO:0000256" key="5">
    <source>
        <dbReference type="ARBA" id="ARBA00023242"/>
    </source>
</evidence>
<reference evidence="8" key="1">
    <citation type="submission" date="2016-09" db="EMBL/GenBank/DDBJ databases">
        <authorList>
            <person name="Jeantristanb JTB J.-T."/>
            <person name="Ricardo R."/>
        </authorList>
    </citation>
    <scope>NUCLEOTIDE SEQUENCE [LARGE SCALE GENOMIC DNA]</scope>
</reference>
<dbReference type="GO" id="GO:0000428">
    <property type="term" value="C:DNA-directed RNA polymerase complex"/>
    <property type="evidence" value="ECO:0007669"/>
    <property type="project" value="UniProtKB-KW"/>
</dbReference>
<dbReference type="Proteomes" id="UP000198372">
    <property type="component" value="Unassembled WGS sequence"/>
</dbReference>
<keyword evidence="3" id="KW-0240">DNA-directed RNA polymerase</keyword>
<protein>
    <submittedName>
        <fullName evidence="7">BQ2448_7031 protein</fullName>
    </submittedName>
</protein>
<dbReference type="PANTHER" id="PTHR14440">
    <property type="entry name" value="DNA-DIRECTED RNA POLYMERASE I SUBUNIT RPA49"/>
    <property type="match status" value="1"/>
</dbReference>
<dbReference type="InterPro" id="IPR009668">
    <property type="entry name" value="RNA_pol-assoc_fac_A49-like"/>
</dbReference>